<feature type="transmembrane region" description="Helical" evidence="7">
    <location>
        <begin position="295"/>
        <end position="317"/>
    </location>
</feature>
<dbReference type="GeneID" id="25333905"/>
<feature type="transmembrane region" description="Helical" evidence="7">
    <location>
        <begin position="497"/>
        <end position="516"/>
    </location>
</feature>
<evidence type="ECO:0000256" key="5">
    <source>
        <dbReference type="ARBA" id="ARBA00023136"/>
    </source>
</evidence>
<feature type="region of interest" description="Disordered" evidence="6">
    <location>
        <begin position="1"/>
        <end position="38"/>
    </location>
</feature>
<keyword evidence="5 7" id="KW-0472">Membrane</keyword>
<evidence type="ECO:0000256" key="4">
    <source>
        <dbReference type="ARBA" id="ARBA00022989"/>
    </source>
</evidence>
<feature type="transmembrane region" description="Helical" evidence="7">
    <location>
        <begin position="424"/>
        <end position="446"/>
    </location>
</feature>
<name>A0A0D2E4R4_9EURO</name>
<keyword evidence="3 7" id="KW-0812">Transmembrane</keyword>
<dbReference type="PANTHER" id="PTHR45649">
    <property type="entry name" value="AMINO-ACID PERMEASE BAT1"/>
    <property type="match status" value="1"/>
</dbReference>
<evidence type="ECO:0000313" key="8">
    <source>
        <dbReference type="EMBL" id="KIW50408.1"/>
    </source>
</evidence>
<feature type="transmembrane region" description="Helical" evidence="7">
    <location>
        <begin position="396"/>
        <end position="418"/>
    </location>
</feature>
<dbReference type="AlphaFoldDB" id="A0A0D2E4R4"/>
<feature type="transmembrane region" description="Helical" evidence="7">
    <location>
        <begin position="466"/>
        <end position="485"/>
    </location>
</feature>
<dbReference type="STRING" id="348802.A0A0D2E4R4"/>
<protein>
    <recommendedName>
        <fullName evidence="10">Amino acid permease/ SLC12A domain-containing protein</fullName>
    </recommendedName>
</protein>
<dbReference type="Gene3D" id="1.20.1740.10">
    <property type="entry name" value="Amino acid/polyamine transporter I"/>
    <property type="match status" value="1"/>
</dbReference>
<evidence type="ECO:0000256" key="1">
    <source>
        <dbReference type="ARBA" id="ARBA00004141"/>
    </source>
</evidence>
<evidence type="ECO:0000256" key="3">
    <source>
        <dbReference type="ARBA" id="ARBA00022692"/>
    </source>
</evidence>
<dbReference type="GO" id="GO:0022857">
    <property type="term" value="F:transmembrane transporter activity"/>
    <property type="evidence" value="ECO:0007669"/>
    <property type="project" value="InterPro"/>
</dbReference>
<dbReference type="HOGENOM" id="CLU_004495_6_1_1"/>
<dbReference type="PANTHER" id="PTHR45649:SF41">
    <property type="entry name" value="TRANSPORTER, PUTATIVE (EUROFUNG)-RELATED"/>
    <property type="match status" value="1"/>
</dbReference>
<evidence type="ECO:0000256" key="2">
    <source>
        <dbReference type="ARBA" id="ARBA00022448"/>
    </source>
</evidence>
<keyword evidence="9" id="KW-1185">Reference proteome</keyword>
<dbReference type="InterPro" id="IPR002293">
    <property type="entry name" value="AA/rel_permease1"/>
</dbReference>
<evidence type="ECO:0000256" key="6">
    <source>
        <dbReference type="SAM" id="MobiDB-lite"/>
    </source>
</evidence>
<feature type="transmembrane region" description="Helical" evidence="7">
    <location>
        <begin position="145"/>
        <end position="173"/>
    </location>
</feature>
<keyword evidence="4 7" id="KW-1133">Transmembrane helix</keyword>
<keyword evidence="2" id="KW-0813">Transport</keyword>
<dbReference type="PIRSF" id="PIRSF006060">
    <property type="entry name" value="AA_transporter"/>
    <property type="match status" value="1"/>
</dbReference>
<sequence>MNADKDVVVLSEAQSTPQWSQPGEKDVNEPGSVPARYRGTATDKRDMSVMGRKQVLRRNFKFITMLGFASTVMASWEILLPLFTFVLTDGGTALLFWGFIAVVIGMLLVYASIAEVASMSPTAGGAYHWVSELAPPKIQKILSYIVGWLSSIGWQVYLAGVCFMVGTVIQGLIALNVEGYVWHNWHGTLLSIAAISFAIIFNTVLAVQLPLIEGIVLILHFAGFFAIIIPLWVMAPRSNAHDALLVFTNNGGWSSTGLSAMIGLTTPLSVLIGYDCSVHMSEEIWDASLTLPRAMMWSVAVNATLGFLMAVTLIFTLGDIDSLFESVARQPFIQVFYNATHSLGGTNAMTALVIILLASCCVSEVATASRQLWSFARDGGLPGSNWLLRVTPGWNIPLRAVSVSFAVSSLLSCINIGSATALNAINSLGGCSILTSYYITIGCLIWRRLNGPPLPSRRWSLGKYGLPINIAALMFLTPLWFFAWWPLSTPVTAEFMNWSSTMFAGTIIFAMGWYFLKARHIYTGPVVLVKREE</sequence>
<evidence type="ECO:0000313" key="9">
    <source>
        <dbReference type="Proteomes" id="UP000054342"/>
    </source>
</evidence>
<feature type="transmembrane region" description="Helical" evidence="7">
    <location>
        <begin position="214"/>
        <end position="233"/>
    </location>
</feature>
<feature type="transmembrane region" description="Helical" evidence="7">
    <location>
        <begin position="348"/>
        <end position="367"/>
    </location>
</feature>
<dbReference type="EMBL" id="KN847323">
    <property type="protein sequence ID" value="KIW50408.1"/>
    <property type="molecule type" value="Genomic_DNA"/>
</dbReference>
<feature type="transmembrane region" description="Helical" evidence="7">
    <location>
        <begin position="62"/>
        <end position="88"/>
    </location>
</feature>
<dbReference type="OrthoDB" id="3257095at2759"/>
<reference evidence="8 9" key="1">
    <citation type="submission" date="2015-01" db="EMBL/GenBank/DDBJ databases">
        <title>The Genome Sequence of Exophiala xenobiotica CBS118157.</title>
        <authorList>
            <consortium name="The Broad Institute Genomics Platform"/>
            <person name="Cuomo C."/>
            <person name="de Hoog S."/>
            <person name="Gorbushina A."/>
            <person name="Stielow B."/>
            <person name="Teixiera M."/>
            <person name="Abouelleil A."/>
            <person name="Chapman S.B."/>
            <person name="Priest M."/>
            <person name="Young S.K."/>
            <person name="Wortman J."/>
            <person name="Nusbaum C."/>
            <person name="Birren B."/>
        </authorList>
    </citation>
    <scope>NUCLEOTIDE SEQUENCE [LARGE SCALE GENOMIC DNA]</scope>
    <source>
        <strain evidence="8 9">CBS 118157</strain>
    </source>
</reference>
<organism evidence="8 9">
    <name type="scientific">Exophiala xenobiotica</name>
    <dbReference type="NCBI Taxonomy" id="348802"/>
    <lineage>
        <taxon>Eukaryota</taxon>
        <taxon>Fungi</taxon>
        <taxon>Dikarya</taxon>
        <taxon>Ascomycota</taxon>
        <taxon>Pezizomycotina</taxon>
        <taxon>Eurotiomycetes</taxon>
        <taxon>Chaetothyriomycetidae</taxon>
        <taxon>Chaetothyriales</taxon>
        <taxon>Herpotrichiellaceae</taxon>
        <taxon>Exophiala</taxon>
    </lineage>
</organism>
<feature type="transmembrane region" description="Helical" evidence="7">
    <location>
        <begin position="185"/>
        <end position="207"/>
    </location>
</feature>
<accession>A0A0D2E4R4</accession>
<proteinExistence type="predicted"/>
<feature type="transmembrane region" description="Helical" evidence="7">
    <location>
        <begin position="94"/>
        <end position="113"/>
    </location>
</feature>
<evidence type="ECO:0000256" key="7">
    <source>
        <dbReference type="SAM" id="Phobius"/>
    </source>
</evidence>
<feature type="transmembrane region" description="Helical" evidence="7">
    <location>
        <begin position="253"/>
        <end position="274"/>
    </location>
</feature>
<feature type="compositionally biased region" description="Polar residues" evidence="6">
    <location>
        <begin position="12"/>
        <end position="21"/>
    </location>
</feature>
<dbReference type="GO" id="GO:0016020">
    <property type="term" value="C:membrane"/>
    <property type="evidence" value="ECO:0007669"/>
    <property type="project" value="UniProtKB-SubCell"/>
</dbReference>
<dbReference type="Pfam" id="PF13520">
    <property type="entry name" value="AA_permease_2"/>
    <property type="match status" value="1"/>
</dbReference>
<comment type="subcellular location">
    <subcellularLocation>
        <location evidence="1">Membrane</location>
        <topology evidence="1">Multi-pass membrane protein</topology>
    </subcellularLocation>
</comment>
<dbReference type="Proteomes" id="UP000054342">
    <property type="component" value="Unassembled WGS sequence"/>
</dbReference>
<dbReference type="RefSeq" id="XP_013310992.1">
    <property type="nucleotide sequence ID" value="XM_013455538.1"/>
</dbReference>
<gene>
    <name evidence="8" type="ORF">PV05_11997</name>
</gene>
<evidence type="ECO:0008006" key="10">
    <source>
        <dbReference type="Google" id="ProtNLM"/>
    </source>
</evidence>